<evidence type="ECO:0000313" key="3">
    <source>
        <dbReference type="EMBL" id="GGD76467.1"/>
    </source>
</evidence>
<dbReference type="SUPFAM" id="SSF69118">
    <property type="entry name" value="AhpD-like"/>
    <property type="match status" value="1"/>
</dbReference>
<organism evidence="3 4">
    <name type="scientific">Emticicia aquatilis</name>
    <dbReference type="NCBI Taxonomy" id="1537369"/>
    <lineage>
        <taxon>Bacteria</taxon>
        <taxon>Pseudomonadati</taxon>
        <taxon>Bacteroidota</taxon>
        <taxon>Cytophagia</taxon>
        <taxon>Cytophagales</taxon>
        <taxon>Leadbetterellaceae</taxon>
        <taxon>Emticicia</taxon>
    </lineage>
</organism>
<evidence type="ECO:0000259" key="1">
    <source>
        <dbReference type="Pfam" id="PF00561"/>
    </source>
</evidence>
<dbReference type="GO" id="GO:0047570">
    <property type="term" value="F:3-oxoadipate enol-lactonase activity"/>
    <property type="evidence" value="ECO:0007669"/>
    <property type="project" value="InterPro"/>
</dbReference>
<sequence>MMMNYKIQGTPNSPVLIFSNSLGSEMMMWEELIPYLLPYFRVLQYDTRGHGGSKNNIRNEGYTIELLGKDVINLMDELNIETAYYCGFSMGGLIGQYLGINHPNRFKKIVLSNTGAKIGNDERWNGRIETISKNGMQAIVEDTMERWFTEDFRKQNPQKVSETHAMFLRSDVLGYSNCCCAIRDADFRNQLQNLSVETLVITGDEDPVTNVEQAEFLVSNIPNAQLKVLHARHLAATELPKEYAQVLIDFFVGEATFDKGMHVRRTVLGNTHVDRANSKINEFNADFQSFITNYAWGEVWTRPNLSKHNRSLITMAMLIALNRQTEFKMHVRAAFNNGVTVDEIKEVIMQSALYCGLPAANEATHAAEEVFRELGVNIS</sequence>
<name>A0A916Z513_9BACT</name>
<dbReference type="NCBIfam" id="TIGR02425">
    <property type="entry name" value="decarb_PcaC"/>
    <property type="match status" value="1"/>
</dbReference>
<dbReference type="Pfam" id="PF02627">
    <property type="entry name" value="CMD"/>
    <property type="match status" value="1"/>
</dbReference>
<keyword evidence="4" id="KW-1185">Reference proteome</keyword>
<reference evidence="3" key="2">
    <citation type="submission" date="2020-09" db="EMBL/GenBank/DDBJ databases">
        <authorList>
            <person name="Sun Q."/>
            <person name="Zhou Y."/>
        </authorList>
    </citation>
    <scope>NUCLEOTIDE SEQUENCE</scope>
    <source>
        <strain evidence="3">CGMCC 1.15958</strain>
    </source>
</reference>
<feature type="domain" description="Carboxymuconolactone decarboxylase-like" evidence="2">
    <location>
        <begin position="286"/>
        <end position="369"/>
    </location>
</feature>
<dbReference type="AlphaFoldDB" id="A0A916Z513"/>
<dbReference type="NCBIfam" id="TIGR02427">
    <property type="entry name" value="protocat_pcaD"/>
    <property type="match status" value="1"/>
</dbReference>
<dbReference type="InterPro" id="IPR029058">
    <property type="entry name" value="AB_hydrolase_fold"/>
</dbReference>
<gene>
    <name evidence="3" type="ORF">GCM10011514_45530</name>
</gene>
<feature type="domain" description="AB hydrolase-1" evidence="1">
    <location>
        <begin position="14"/>
        <end position="235"/>
    </location>
</feature>
<accession>A0A916Z513</accession>
<dbReference type="InterPro" id="IPR029032">
    <property type="entry name" value="AhpD-like"/>
</dbReference>
<dbReference type="GO" id="GO:0042952">
    <property type="term" value="P:beta-ketoadipate pathway"/>
    <property type="evidence" value="ECO:0007669"/>
    <property type="project" value="InterPro"/>
</dbReference>
<comment type="caution">
    <text evidence="3">The sequence shown here is derived from an EMBL/GenBank/DDBJ whole genome shotgun (WGS) entry which is preliminary data.</text>
</comment>
<dbReference type="PANTHER" id="PTHR33570:SF2">
    <property type="entry name" value="CARBOXYMUCONOLACTONE DECARBOXYLASE-LIKE DOMAIN-CONTAINING PROTEIN"/>
    <property type="match status" value="1"/>
</dbReference>
<evidence type="ECO:0000313" key="4">
    <source>
        <dbReference type="Proteomes" id="UP000609064"/>
    </source>
</evidence>
<reference evidence="3" key="1">
    <citation type="journal article" date="2014" name="Int. J. Syst. Evol. Microbiol.">
        <title>Complete genome sequence of Corynebacterium casei LMG S-19264T (=DSM 44701T), isolated from a smear-ripened cheese.</title>
        <authorList>
            <consortium name="US DOE Joint Genome Institute (JGI-PGF)"/>
            <person name="Walter F."/>
            <person name="Albersmeier A."/>
            <person name="Kalinowski J."/>
            <person name="Ruckert C."/>
        </authorList>
    </citation>
    <scope>NUCLEOTIDE SEQUENCE</scope>
    <source>
        <strain evidence="3">CGMCC 1.15958</strain>
    </source>
</reference>
<dbReference type="InterPro" id="IPR012788">
    <property type="entry name" value="Decarb_PcaC"/>
</dbReference>
<dbReference type="Pfam" id="PF00561">
    <property type="entry name" value="Abhydrolase_1"/>
    <property type="match status" value="1"/>
</dbReference>
<dbReference type="InterPro" id="IPR052512">
    <property type="entry name" value="4CMD/NDH-1_regulator"/>
</dbReference>
<dbReference type="Gene3D" id="3.40.50.1820">
    <property type="entry name" value="alpha/beta hydrolase"/>
    <property type="match status" value="1"/>
</dbReference>
<dbReference type="SUPFAM" id="SSF53474">
    <property type="entry name" value="alpha/beta-Hydrolases"/>
    <property type="match status" value="1"/>
</dbReference>
<dbReference type="EMBL" id="BMKK01000012">
    <property type="protein sequence ID" value="GGD76467.1"/>
    <property type="molecule type" value="Genomic_DNA"/>
</dbReference>
<evidence type="ECO:0000259" key="2">
    <source>
        <dbReference type="Pfam" id="PF02627"/>
    </source>
</evidence>
<dbReference type="InterPro" id="IPR003779">
    <property type="entry name" value="CMD-like"/>
</dbReference>
<protein>
    <submittedName>
        <fullName evidence="3">3-oxoadipate enol-lactonase</fullName>
    </submittedName>
</protein>
<proteinExistence type="predicted"/>
<dbReference type="PRINTS" id="PR00111">
    <property type="entry name" value="ABHYDROLASE"/>
</dbReference>
<dbReference type="Gene3D" id="1.20.1290.10">
    <property type="entry name" value="AhpD-like"/>
    <property type="match status" value="1"/>
</dbReference>
<dbReference type="InterPro" id="IPR026968">
    <property type="entry name" value="PcaD/CatD"/>
</dbReference>
<dbReference type="GO" id="GO:0051920">
    <property type="term" value="F:peroxiredoxin activity"/>
    <property type="evidence" value="ECO:0007669"/>
    <property type="project" value="InterPro"/>
</dbReference>
<dbReference type="Proteomes" id="UP000609064">
    <property type="component" value="Unassembled WGS sequence"/>
</dbReference>
<dbReference type="PANTHER" id="PTHR33570">
    <property type="entry name" value="4-CARBOXYMUCONOLACTONE DECARBOXYLASE FAMILY PROTEIN"/>
    <property type="match status" value="1"/>
</dbReference>
<dbReference type="InterPro" id="IPR000073">
    <property type="entry name" value="AB_hydrolase_1"/>
</dbReference>
<dbReference type="RefSeq" id="WP_188769784.1">
    <property type="nucleotide sequence ID" value="NZ_BMKK01000012.1"/>
</dbReference>